<feature type="domain" description="HNH nuclease" evidence="1">
    <location>
        <begin position="46"/>
        <end position="92"/>
    </location>
</feature>
<evidence type="ECO:0000313" key="3">
    <source>
        <dbReference type="Proteomes" id="UP001500320"/>
    </source>
</evidence>
<dbReference type="InterPro" id="IPR003615">
    <property type="entry name" value="HNH_nuc"/>
</dbReference>
<dbReference type="InterPro" id="IPR002711">
    <property type="entry name" value="HNH"/>
</dbReference>
<dbReference type="Gene3D" id="1.10.30.50">
    <property type="match status" value="1"/>
</dbReference>
<sequence length="99" mass="11405">MPRAKAVCSTTDCRQTVKAKGKCEQHQPIGWHTSNRRERLPGDWSRRRLIVLRRDNYTCYVCSGDATEVDHVDRGDNHSLANLAAICRECHKAKTLRER</sequence>
<dbReference type="CDD" id="cd00085">
    <property type="entry name" value="HNHc"/>
    <property type="match status" value="1"/>
</dbReference>
<dbReference type="Proteomes" id="UP001500320">
    <property type="component" value="Unassembled WGS sequence"/>
</dbReference>
<comment type="caution">
    <text evidence="2">The sequence shown here is derived from an EMBL/GenBank/DDBJ whole genome shotgun (WGS) entry which is preliminary data.</text>
</comment>
<protein>
    <recommendedName>
        <fullName evidence="1">HNH nuclease domain-containing protein</fullName>
    </recommendedName>
</protein>
<organism evidence="2 3">
    <name type="scientific">Planomonospora alba</name>
    <dbReference type="NCBI Taxonomy" id="161354"/>
    <lineage>
        <taxon>Bacteria</taxon>
        <taxon>Bacillati</taxon>
        <taxon>Actinomycetota</taxon>
        <taxon>Actinomycetes</taxon>
        <taxon>Streptosporangiales</taxon>
        <taxon>Streptosporangiaceae</taxon>
        <taxon>Planomonospora</taxon>
    </lineage>
</organism>
<evidence type="ECO:0000313" key="2">
    <source>
        <dbReference type="EMBL" id="GAA3136536.1"/>
    </source>
</evidence>
<accession>A0ABP6N4V3</accession>
<dbReference type="EMBL" id="BAAAUT010000021">
    <property type="protein sequence ID" value="GAA3136536.1"/>
    <property type="molecule type" value="Genomic_DNA"/>
</dbReference>
<keyword evidence="3" id="KW-1185">Reference proteome</keyword>
<gene>
    <name evidence="2" type="ORF">GCM10010466_29190</name>
</gene>
<dbReference type="SMART" id="SM00507">
    <property type="entry name" value="HNHc"/>
    <property type="match status" value="1"/>
</dbReference>
<name>A0ABP6N4V3_9ACTN</name>
<dbReference type="Pfam" id="PF01844">
    <property type="entry name" value="HNH"/>
    <property type="match status" value="1"/>
</dbReference>
<evidence type="ECO:0000259" key="1">
    <source>
        <dbReference type="SMART" id="SM00507"/>
    </source>
</evidence>
<reference evidence="3" key="1">
    <citation type="journal article" date="2019" name="Int. J. Syst. Evol. Microbiol.">
        <title>The Global Catalogue of Microorganisms (GCM) 10K type strain sequencing project: providing services to taxonomists for standard genome sequencing and annotation.</title>
        <authorList>
            <consortium name="The Broad Institute Genomics Platform"/>
            <consortium name="The Broad Institute Genome Sequencing Center for Infectious Disease"/>
            <person name="Wu L."/>
            <person name="Ma J."/>
        </authorList>
    </citation>
    <scope>NUCLEOTIDE SEQUENCE [LARGE SCALE GENOMIC DNA]</scope>
    <source>
        <strain evidence="3">JCM 9373</strain>
    </source>
</reference>
<proteinExistence type="predicted"/>
<dbReference type="RefSeq" id="WP_425566610.1">
    <property type="nucleotide sequence ID" value="NZ_BAAAUT010000021.1"/>
</dbReference>